<keyword evidence="2" id="KW-1185">Reference proteome</keyword>
<name>A0ABM9DTV4_9HYPH</name>
<proteinExistence type="predicted"/>
<sequence>MATYWFSPPVFVKTELVGVSYACNNARGAAEQLLKWPKKGPKWHQASALCLQALGGEEVDPKEIRKAFEAAAKEAKMLLPHG</sequence>
<accession>A0ABM9DTV4</accession>
<evidence type="ECO:0008006" key="3">
    <source>
        <dbReference type="Google" id="ProtNLM"/>
    </source>
</evidence>
<organism evidence="1 2">
    <name type="scientific">Mesorhizobium escarrei</name>
    <dbReference type="NCBI Taxonomy" id="666018"/>
    <lineage>
        <taxon>Bacteria</taxon>
        <taxon>Pseudomonadati</taxon>
        <taxon>Pseudomonadota</taxon>
        <taxon>Alphaproteobacteria</taxon>
        <taxon>Hyphomicrobiales</taxon>
        <taxon>Phyllobacteriaceae</taxon>
        <taxon>Mesorhizobium</taxon>
    </lineage>
</organism>
<comment type="caution">
    <text evidence="1">The sequence shown here is derived from an EMBL/GenBank/DDBJ whole genome shotgun (WGS) entry which is preliminary data.</text>
</comment>
<dbReference type="Gene3D" id="6.10.250.730">
    <property type="match status" value="1"/>
</dbReference>
<gene>
    <name evidence="1" type="ORF">MES5069_230015</name>
</gene>
<evidence type="ECO:0000313" key="1">
    <source>
        <dbReference type="EMBL" id="CAH2399597.1"/>
    </source>
</evidence>
<dbReference type="Pfam" id="PF06169">
    <property type="entry name" value="DUF982"/>
    <property type="match status" value="1"/>
</dbReference>
<dbReference type="RefSeq" id="WP_254017932.1">
    <property type="nucleotide sequence ID" value="NZ_CAKXZT010000117.1"/>
</dbReference>
<dbReference type="Proteomes" id="UP001153050">
    <property type="component" value="Unassembled WGS sequence"/>
</dbReference>
<evidence type="ECO:0000313" key="2">
    <source>
        <dbReference type="Proteomes" id="UP001153050"/>
    </source>
</evidence>
<protein>
    <recommendedName>
        <fullName evidence="3">DUF982 domain-containing protein</fullName>
    </recommendedName>
</protein>
<reference evidence="1 2" key="1">
    <citation type="submission" date="2022-03" db="EMBL/GenBank/DDBJ databases">
        <authorList>
            <person name="Brunel B."/>
        </authorList>
    </citation>
    <scope>NUCLEOTIDE SEQUENCE [LARGE SCALE GENOMIC DNA]</scope>
    <source>
        <strain evidence="1">STM5069sample</strain>
    </source>
</reference>
<dbReference type="InterPro" id="IPR010385">
    <property type="entry name" value="DUF982"/>
</dbReference>
<dbReference type="EMBL" id="CAKXZT010000117">
    <property type="protein sequence ID" value="CAH2399597.1"/>
    <property type="molecule type" value="Genomic_DNA"/>
</dbReference>